<dbReference type="InterPro" id="IPR017850">
    <property type="entry name" value="Alkaline_phosphatase_core_sf"/>
</dbReference>
<comment type="similarity">
    <text evidence="2">Belongs to the sulfatase family.</text>
</comment>
<evidence type="ECO:0000259" key="7">
    <source>
        <dbReference type="Pfam" id="PF00884"/>
    </source>
</evidence>
<accession>A0AA88L7M3</accession>
<dbReference type="Gene3D" id="3.30.1120.10">
    <property type="match status" value="1"/>
</dbReference>
<keyword evidence="4" id="KW-0378">Hydrolase</keyword>
<dbReference type="GO" id="GO:0046872">
    <property type="term" value="F:metal ion binding"/>
    <property type="evidence" value="ECO:0007669"/>
    <property type="project" value="UniProtKB-KW"/>
</dbReference>
<sequence>MGERMLFPVPTVYIFYYTVFDWTIMEFEQYVCLSVFVLEFLSSVEAFSRPNIVFILADDLGFNDVGFHGSLQIPTPNIDALASSGIILNQYYGTPLCTPSRSAIMTGKHPIHTGMQNYVIEAGSPYGLPLNEIVLPQHLKELGYQTKAVGKWHLGSFSRPFLPTNRGFESHYGYWLGFKDYYDHTNAENGMWGLDLHDGLEDDWSEFGNYTTRLFTRKAEEIIENHSPEEGPLFLYLAHLAVHSANPHSPLQAPRETVKRFEYIEDKNRRIFAAMVYELDLSIGRVVKKLSQKNLLKDTIIVFSSDNGGPAAGFNQNAASNWPLKGVKNTPWEGGVRMAGLVWANNLEQPGRVYTNLMDMVDWLPTLYGAAGANCSSLKGIDGVNHWPTLTGKSDKPPRTKTVHNIDEGFGYGAVRKGPWKLVQGTTYNGDWDKWFGPSGRDNFTIDWKHYKKLIADSDTAKSLARIGARFGHFDKIVSQANVKCSNPPDISNCKPKVKPCLFNIERDPCEYEDVADKHPKKYTELLKLLEDYKHTQVPPRNKPQNPLADPKYFGYVWTYWADYLKI</sequence>
<comment type="cofactor">
    <cofactor evidence="1">
        <name>Ca(2+)</name>
        <dbReference type="ChEBI" id="CHEBI:29108"/>
    </cofactor>
</comment>
<dbReference type="EMBL" id="JAVRJZ010000012">
    <property type="protein sequence ID" value="KAK2715586.1"/>
    <property type="molecule type" value="Genomic_DNA"/>
</dbReference>
<keyword evidence="6" id="KW-0325">Glycoprotein</keyword>
<dbReference type="PANTHER" id="PTHR10342:SF273">
    <property type="entry name" value="RE14504P"/>
    <property type="match status" value="1"/>
</dbReference>
<name>A0AA88L7M3_ARTSF</name>
<dbReference type="CDD" id="cd16029">
    <property type="entry name" value="4-S"/>
    <property type="match status" value="1"/>
</dbReference>
<feature type="domain" description="Sulfatase N-terminal" evidence="7">
    <location>
        <begin position="50"/>
        <end position="373"/>
    </location>
</feature>
<evidence type="ECO:0000256" key="1">
    <source>
        <dbReference type="ARBA" id="ARBA00001913"/>
    </source>
</evidence>
<proteinExistence type="inferred from homology"/>
<dbReference type="AlphaFoldDB" id="A0AA88L7M3"/>
<comment type="caution">
    <text evidence="8">The sequence shown here is derived from an EMBL/GenBank/DDBJ whole genome shotgun (WGS) entry which is preliminary data.</text>
</comment>
<keyword evidence="5" id="KW-0106">Calcium</keyword>
<evidence type="ECO:0000313" key="9">
    <source>
        <dbReference type="Proteomes" id="UP001187531"/>
    </source>
</evidence>
<reference evidence="8" key="1">
    <citation type="submission" date="2023-07" db="EMBL/GenBank/DDBJ databases">
        <title>Chromosome-level genome assembly of Artemia franciscana.</title>
        <authorList>
            <person name="Jo E."/>
        </authorList>
    </citation>
    <scope>NUCLEOTIDE SEQUENCE</scope>
    <source>
        <tissue evidence="8">Whole body</tissue>
    </source>
</reference>
<evidence type="ECO:0000256" key="6">
    <source>
        <dbReference type="ARBA" id="ARBA00023180"/>
    </source>
</evidence>
<dbReference type="PROSITE" id="PS00523">
    <property type="entry name" value="SULFATASE_1"/>
    <property type="match status" value="1"/>
</dbReference>
<evidence type="ECO:0000313" key="8">
    <source>
        <dbReference type="EMBL" id="KAK2715586.1"/>
    </source>
</evidence>
<dbReference type="SUPFAM" id="SSF53649">
    <property type="entry name" value="Alkaline phosphatase-like"/>
    <property type="match status" value="1"/>
</dbReference>
<dbReference type="InterPro" id="IPR047115">
    <property type="entry name" value="ARSB"/>
</dbReference>
<dbReference type="Gene3D" id="3.40.720.10">
    <property type="entry name" value="Alkaline Phosphatase, subunit A"/>
    <property type="match status" value="1"/>
</dbReference>
<dbReference type="InterPro" id="IPR024607">
    <property type="entry name" value="Sulfatase_CS"/>
</dbReference>
<evidence type="ECO:0000256" key="4">
    <source>
        <dbReference type="ARBA" id="ARBA00022801"/>
    </source>
</evidence>
<keyword evidence="3" id="KW-0479">Metal-binding</keyword>
<evidence type="ECO:0000256" key="5">
    <source>
        <dbReference type="ARBA" id="ARBA00022837"/>
    </source>
</evidence>
<dbReference type="InterPro" id="IPR000917">
    <property type="entry name" value="Sulfatase_N"/>
</dbReference>
<dbReference type="Proteomes" id="UP001187531">
    <property type="component" value="Unassembled WGS sequence"/>
</dbReference>
<dbReference type="PROSITE" id="PS00149">
    <property type="entry name" value="SULFATASE_2"/>
    <property type="match status" value="1"/>
</dbReference>
<evidence type="ECO:0000256" key="3">
    <source>
        <dbReference type="ARBA" id="ARBA00022723"/>
    </source>
</evidence>
<evidence type="ECO:0000256" key="2">
    <source>
        <dbReference type="ARBA" id="ARBA00008779"/>
    </source>
</evidence>
<dbReference type="PANTHER" id="PTHR10342">
    <property type="entry name" value="ARYLSULFATASE"/>
    <property type="match status" value="1"/>
</dbReference>
<dbReference type="GO" id="GO:0008484">
    <property type="term" value="F:sulfuric ester hydrolase activity"/>
    <property type="evidence" value="ECO:0007669"/>
    <property type="project" value="InterPro"/>
</dbReference>
<protein>
    <recommendedName>
        <fullName evidence="7">Sulfatase N-terminal domain-containing protein</fullName>
    </recommendedName>
</protein>
<organism evidence="8 9">
    <name type="scientific">Artemia franciscana</name>
    <name type="common">Brine shrimp</name>
    <name type="synonym">Artemia sanfranciscana</name>
    <dbReference type="NCBI Taxonomy" id="6661"/>
    <lineage>
        <taxon>Eukaryota</taxon>
        <taxon>Metazoa</taxon>
        <taxon>Ecdysozoa</taxon>
        <taxon>Arthropoda</taxon>
        <taxon>Crustacea</taxon>
        <taxon>Branchiopoda</taxon>
        <taxon>Anostraca</taxon>
        <taxon>Artemiidae</taxon>
        <taxon>Artemia</taxon>
    </lineage>
</organism>
<dbReference type="Pfam" id="PF00884">
    <property type="entry name" value="Sulfatase"/>
    <property type="match status" value="1"/>
</dbReference>
<keyword evidence="9" id="KW-1185">Reference proteome</keyword>
<gene>
    <name evidence="8" type="ORF">QYM36_010237</name>
</gene>